<dbReference type="Pfam" id="PF01270">
    <property type="entry name" value="Glyco_hydro_8"/>
    <property type="match status" value="1"/>
</dbReference>
<evidence type="ECO:0000256" key="7">
    <source>
        <dbReference type="ARBA" id="ARBA00023326"/>
    </source>
</evidence>
<keyword evidence="6" id="KW-0326">Glycosidase</keyword>
<feature type="signal peptide" evidence="8">
    <location>
        <begin position="1"/>
        <end position="31"/>
    </location>
</feature>
<keyword evidence="7" id="KW-0624">Polysaccharide degradation</keyword>
<keyword evidence="5" id="KW-0136">Cellulose degradation</keyword>
<evidence type="ECO:0000256" key="1">
    <source>
        <dbReference type="ARBA" id="ARBA00000966"/>
    </source>
</evidence>
<evidence type="ECO:0000256" key="5">
    <source>
        <dbReference type="ARBA" id="ARBA00023001"/>
    </source>
</evidence>
<proteinExistence type="inferred from homology"/>
<reference evidence="9 10" key="1">
    <citation type="submission" date="2015-05" db="EMBL/GenBank/DDBJ databases">
        <title>Genome sequencing and analysis of members of genus Stenotrophomonas.</title>
        <authorList>
            <person name="Patil P.P."/>
            <person name="Midha S."/>
            <person name="Patil P.B."/>
        </authorList>
    </citation>
    <scope>NUCLEOTIDE SEQUENCE [LARGE SCALE GENOMIC DNA]</scope>
    <source>
        <strain evidence="9 10">DSM 12575</strain>
    </source>
</reference>
<dbReference type="InterPro" id="IPR008928">
    <property type="entry name" value="6-hairpin_glycosidase_sf"/>
</dbReference>
<comment type="catalytic activity">
    <reaction evidence="1">
        <text>Endohydrolysis of (1-&gt;4)-beta-D-glucosidic linkages in cellulose, lichenin and cereal beta-D-glucans.</text>
        <dbReference type="EC" id="3.2.1.4"/>
    </reaction>
</comment>
<feature type="chain" id="PRO_5047326506" description="cellulase" evidence="8">
    <location>
        <begin position="32"/>
        <end position="389"/>
    </location>
</feature>
<evidence type="ECO:0000313" key="9">
    <source>
        <dbReference type="EMBL" id="KRG57257.1"/>
    </source>
</evidence>
<evidence type="ECO:0000313" key="10">
    <source>
        <dbReference type="Proteomes" id="UP000050902"/>
    </source>
</evidence>
<evidence type="ECO:0000256" key="4">
    <source>
        <dbReference type="ARBA" id="ARBA00022801"/>
    </source>
</evidence>
<protein>
    <recommendedName>
        <fullName evidence="3">cellulase</fullName>
        <ecNumber evidence="3">3.2.1.4</ecNumber>
    </recommendedName>
</protein>
<keyword evidence="7" id="KW-0119">Carbohydrate metabolism</keyword>
<accession>A0ABR5NJJ2</accession>
<dbReference type="PROSITE" id="PS51318">
    <property type="entry name" value="TAT"/>
    <property type="match status" value="1"/>
</dbReference>
<dbReference type="InterPro" id="IPR002037">
    <property type="entry name" value="Glyco_hydro_8"/>
</dbReference>
<dbReference type="EC" id="3.2.1.4" evidence="3"/>
<evidence type="ECO:0000256" key="3">
    <source>
        <dbReference type="ARBA" id="ARBA00012601"/>
    </source>
</evidence>
<keyword evidence="8" id="KW-0732">Signal</keyword>
<name>A0ABR5NJJ2_9GAMM</name>
<comment type="similarity">
    <text evidence="2">Belongs to the glycosyl hydrolase 8 (cellulase D) family.</text>
</comment>
<keyword evidence="10" id="KW-1185">Reference proteome</keyword>
<evidence type="ECO:0000256" key="2">
    <source>
        <dbReference type="ARBA" id="ARBA00009209"/>
    </source>
</evidence>
<organism evidence="9 10">
    <name type="scientific">Stenotrophomonas nitritireducens</name>
    <dbReference type="NCBI Taxonomy" id="83617"/>
    <lineage>
        <taxon>Bacteria</taxon>
        <taxon>Pseudomonadati</taxon>
        <taxon>Pseudomonadota</taxon>
        <taxon>Gammaproteobacteria</taxon>
        <taxon>Lysobacterales</taxon>
        <taxon>Lysobacteraceae</taxon>
        <taxon>Stenotrophomonas</taxon>
    </lineage>
</organism>
<dbReference type="InterPro" id="IPR012341">
    <property type="entry name" value="6hp_glycosidase-like_sf"/>
</dbReference>
<dbReference type="Gene3D" id="1.50.10.10">
    <property type="match status" value="1"/>
</dbReference>
<dbReference type="PRINTS" id="PR00735">
    <property type="entry name" value="GLHYDRLASE8"/>
</dbReference>
<dbReference type="EMBL" id="LDJG01000014">
    <property type="protein sequence ID" value="KRG57257.1"/>
    <property type="molecule type" value="Genomic_DNA"/>
</dbReference>
<comment type="caution">
    <text evidence="9">The sequence shown here is derived from an EMBL/GenBank/DDBJ whole genome shotgun (WGS) entry which is preliminary data.</text>
</comment>
<sequence>MEQAGPAMLSRRDVLGLMAAATALAACPAPAAGVACGTPWRDWHGFVQRHVQDDGRVVDHTHPDLRSTSESQSYALFFALADNNPVLFDRILAWTRRHLCGGRPDLNLPAWLWGRAGDGQWRVLDANTASDGELWIAYALLEAGRLWNRPGLAQAGRQILGLMRSAEVVELPKFGPMLLPGNRGFVQRDRWILNPSYLPLFALRRFAAVEPRGPWARLAERSVAMLRAASPTGFAPDWTAWNGEAFVADPSRGAVGSYDAIRCYLWAGMTDAGEPLRPRLLDALPGPARLLRAQGGFAEKIQTRSGSGTGAAPAGFSAALLPYLSALGQPAMAAAQATRIPAPGPAADALGYYDRVLVLFGRGWMDRRFRFAADGRLLPAWSSTCSAKT</sequence>
<dbReference type="SUPFAM" id="SSF48208">
    <property type="entry name" value="Six-hairpin glycosidases"/>
    <property type="match status" value="1"/>
</dbReference>
<dbReference type="Proteomes" id="UP000050902">
    <property type="component" value="Unassembled WGS sequence"/>
</dbReference>
<gene>
    <name evidence="9" type="ORF">ABB22_09545</name>
</gene>
<evidence type="ECO:0000256" key="6">
    <source>
        <dbReference type="ARBA" id="ARBA00023295"/>
    </source>
</evidence>
<keyword evidence="4" id="KW-0378">Hydrolase</keyword>
<dbReference type="NCBIfam" id="NF008305">
    <property type="entry name" value="PRK11097.1"/>
    <property type="match status" value="1"/>
</dbReference>
<dbReference type="InterPro" id="IPR006311">
    <property type="entry name" value="TAT_signal"/>
</dbReference>
<evidence type="ECO:0000256" key="8">
    <source>
        <dbReference type="SAM" id="SignalP"/>
    </source>
</evidence>